<dbReference type="InterPro" id="IPR007197">
    <property type="entry name" value="rSAM"/>
</dbReference>
<dbReference type="InterPro" id="IPR038135">
    <property type="entry name" value="Methylthiotransferase_N_sf"/>
</dbReference>
<dbReference type="HOGENOM" id="CLU_018697_1_0_7"/>
<dbReference type="STRING" id="563040.Saut_1265"/>
<dbReference type="InterPro" id="IPR006467">
    <property type="entry name" value="MiaB-like_bact"/>
</dbReference>
<dbReference type="Pfam" id="PF00919">
    <property type="entry name" value="UPF0004"/>
    <property type="match status" value="1"/>
</dbReference>
<keyword evidence="2" id="KW-0004">4Fe-4S</keyword>
<gene>
    <name evidence="10" type="ordered locus">Saut_1265</name>
</gene>
<name>E0UTE8_SULAO</name>
<accession>E0UTE8</accession>
<dbReference type="Gene3D" id="3.40.50.12160">
    <property type="entry name" value="Methylthiotransferase, N-terminal domain"/>
    <property type="match status" value="1"/>
</dbReference>
<dbReference type="PROSITE" id="PS51449">
    <property type="entry name" value="MTTASE_N"/>
    <property type="match status" value="1"/>
</dbReference>
<dbReference type="OrthoDB" id="9805215at2"/>
<evidence type="ECO:0000259" key="9">
    <source>
        <dbReference type="PROSITE" id="PS51918"/>
    </source>
</evidence>
<dbReference type="GO" id="GO:0051539">
    <property type="term" value="F:4 iron, 4 sulfur cluster binding"/>
    <property type="evidence" value="ECO:0007669"/>
    <property type="project" value="UniProtKB-KW"/>
</dbReference>
<dbReference type="Proteomes" id="UP000007803">
    <property type="component" value="Chromosome"/>
</dbReference>
<dbReference type="KEGG" id="sua:Saut_1265"/>
<feature type="domain" description="Radical SAM core" evidence="9">
    <location>
        <begin position="139"/>
        <end position="364"/>
    </location>
</feature>
<proteinExistence type="predicted"/>
<keyword evidence="7" id="KW-0411">Iron-sulfur</keyword>
<dbReference type="AlphaFoldDB" id="E0UTE8"/>
<dbReference type="SMART" id="SM00729">
    <property type="entry name" value="Elp3"/>
    <property type="match status" value="1"/>
</dbReference>
<dbReference type="InterPro" id="IPR020612">
    <property type="entry name" value="Methylthiotransferase_CS"/>
</dbReference>
<evidence type="ECO:0000256" key="3">
    <source>
        <dbReference type="ARBA" id="ARBA00022679"/>
    </source>
</evidence>
<dbReference type="PANTHER" id="PTHR11918">
    <property type="entry name" value="RADICAL SAM PROTEINS"/>
    <property type="match status" value="1"/>
</dbReference>
<keyword evidence="3" id="KW-0808">Transferase</keyword>
<dbReference type="EMBL" id="CP002205">
    <property type="protein sequence ID" value="ADN09313.1"/>
    <property type="molecule type" value="Genomic_DNA"/>
</dbReference>
<dbReference type="Gene3D" id="3.80.30.20">
    <property type="entry name" value="tm_1862 like domain"/>
    <property type="match status" value="1"/>
</dbReference>
<evidence type="ECO:0000256" key="2">
    <source>
        <dbReference type="ARBA" id="ARBA00022485"/>
    </source>
</evidence>
<dbReference type="SFLD" id="SFLDS00029">
    <property type="entry name" value="Radical_SAM"/>
    <property type="match status" value="1"/>
</dbReference>
<dbReference type="NCBIfam" id="TIGR00089">
    <property type="entry name" value="MiaB/RimO family radical SAM methylthiotransferase"/>
    <property type="match status" value="1"/>
</dbReference>
<dbReference type="NCBIfam" id="TIGR01579">
    <property type="entry name" value="MiaB-like-C"/>
    <property type="match status" value="1"/>
</dbReference>
<reference evidence="11" key="1">
    <citation type="journal article" date="2010" name="Stand. Genomic Sci.">
        <title>Complete genome sequence of Sulfurimonas autotrophica type strain (OK10).</title>
        <authorList>
            <person name="Sikorski J."/>
            <person name="Munk C."/>
            <person name="Lapidus A."/>
            <person name="Djao O."/>
            <person name="Lucas S."/>
            <person name="Glavina Del Rio T."/>
            <person name="Nolan M."/>
            <person name="Tice H."/>
            <person name="Han C."/>
            <person name="Cheng J."/>
            <person name="Tapia R."/>
            <person name="Goodwin L."/>
            <person name="Pitluck S."/>
            <person name="Liolios K."/>
            <person name="Ivanova N."/>
            <person name="Mavromatis K."/>
            <person name="Mikhailova N."/>
            <person name="Pati A."/>
            <person name="Sims D."/>
            <person name="Meincke L."/>
            <person name="Brettin T."/>
            <person name="Detter J."/>
            <person name="Chen A."/>
            <person name="Palaniappan K."/>
            <person name="Land M."/>
            <person name="Hauser L."/>
            <person name="Chang Y."/>
            <person name="Jeffries C."/>
            <person name="Rohde M."/>
            <person name="Lang E."/>
            <person name="Spring S."/>
            <person name="Goker M."/>
            <person name="Woyke T."/>
            <person name="Bristow J."/>
            <person name="Eisen J."/>
            <person name="Markowitz V."/>
            <person name="Hugenholtz P."/>
            <person name="Kyrpides N."/>
            <person name="Klenk H."/>
        </authorList>
    </citation>
    <scope>NUCLEOTIDE SEQUENCE [LARGE SCALE GENOMIC DNA]</scope>
    <source>
        <strain evidence="11">ATCC BAA-671 / DSM 16294 / JCM 11897 / OK10</strain>
    </source>
</reference>
<dbReference type="PROSITE" id="PS01278">
    <property type="entry name" value="MTTASE_RADICAL"/>
    <property type="match status" value="1"/>
</dbReference>
<dbReference type="InterPro" id="IPR023404">
    <property type="entry name" value="rSAM_horseshoe"/>
</dbReference>
<organism evidence="10 11">
    <name type="scientific">Sulfurimonas autotrophica (strain ATCC BAA-671 / DSM 16294 / JCM 11897 / OK10)</name>
    <dbReference type="NCBI Taxonomy" id="563040"/>
    <lineage>
        <taxon>Bacteria</taxon>
        <taxon>Pseudomonadati</taxon>
        <taxon>Campylobacterota</taxon>
        <taxon>Epsilonproteobacteria</taxon>
        <taxon>Campylobacterales</taxon>
        <taxon>Sulfurimonadaceae</taxon>
        <taxon>Sulfurimonas</taxon>
    </lineage>
</organism>
<evidence type="ECO:0000256" key="1">
    <source>
        <dbReference type="ARBA" id="ARBA00001966"/>
    </source>
</evidence>
<dbReference type="InterPro" id="IPR013848">
    <property type="entry name" value="Methylthiotransferase_N"/>
</dbReference>
<dbReference type="Pfam" id="PF04055">
    <property type="entry name" value="Radical_SAM"/>
    <property type="match status" value="1"/>
</dbReference>
<dbReference type="InterPro" id="IPR006638">
    <property type="entry name" value="Elp3/MiaA/NifB-like_rSAM"/>
</dbReference>
<evidence type="ECO:0000256" key="6">
    <source>
        <dbReference type="ARBA" id="ARBA00023004"/>
    </source>
</evidence>
<evidence type="ECO:0000313" key="11">
    <source>
        <dbReference type="Proteomes" id="UP000007803"/>
    </source>
</evidence>
<comment type="cofactor">
    <cofactor evidence="1">
        <name>[4Fe-4S] cluster</name>
        <dbReference type="ChEBI" id="CHEBI:49883"/>
    </cofactor>
</comment>
<dbReference type="SFLD" id="SFLDG01082">
    <property type="entry name" value="B12-binding_domain_containing"/>
    <property type="match status" value="1"/>
</dbReference>
<keyword evidence="5" id="KW-0479">Metal-binding</keyword>
<evidence type="ECO:0000256" key="7">
    <source>
        <dbReference type="ARBA" id="ARBA00023014"/>
    </source>
</evidence>
<dbReference type="SUPFAM" id="SSF102114">
    <property type="entry name" value="Radical SAM enzymes"/>
    <property type="match status" value="1"/>
</dbReference>
<protein>
    <submittedName>
        <fullName evidence="10">MiaB-like tRNA modifying enzyme</fullName>
    </submittedName>
</protein>
<dbReference type="CDD" id="cd01335">
    <property type="entry name" value="Radical_SAM"/>
    <property type="match status" value="1"/>
</dbReference>
<dbReference type="PANTHER" id="PTHR11918:SF45">
    <property type="entry name" value="THREONYLCARBAMOYLADENOSINE TRNA METHYLTHIOTRANSFERASE"/>
    <property type="match status" value="1"/>
</dbReference>
<evidence type="ECO:0000313" key="10">
    <source>
        <dbReference type="EMBL" id="ADN09313.1"/>
    </source>
</evidence>
<dbReference type="eggNOG" id="COG0621">
    <property type="taxonomic scope" value="Bacteria"/>
</dbReference>
<dbReference type="InterPro" id="IPR005839">
    <property type="entry name" value="Methylthiotransferase"/>
</dbReference>
<evidence type="ECO:0000256" key="5">
    <source>
        <dbReference type="ARBA" id="ARBA00022723"/>
    </source>
</evidence>
<feature type="domain" description="MTTase N-terminal" evidence="8">
    <location>
        <begin position="11"/>
        <end position="121"/>
    </location>
</feature>
<dbReference type="GO" id="GO:0046872">
    <property type="term" value="F:metal ion binding"/>
    <property type="evidence" value="ECO:0007669"/>
    <property type="project" value="UniProtKB-KW"/>
</dbReference>
<evidence type="ECO:0000256" key="4">
    <source>
        <dbReference type="ARBA" id="ARBA00022691"/>
    </source>
</evidence>
<keyword evidence="11" id="KW-1185">Reference proteome</keyword>
<keyword evidence="4" id="KW-0949">S-adenosyl-L-methionine</keyword>
<dbReference type="GO" id="GO:0035598">
    <property type="term" value="F:tRNA (N(6)-L-threonylcarbamoyladenosine(37)-C(2))-methylthiotransferase activity"/>
    <property type="evidence" value="ECO:0007669"/>
    <property type="project" value="TreeGrafter"/>
</dbReference>
<dbReference type="FunFam" id="3.40.50.12160:FF:000003">
    <property type="entry name" value="CDK5 regulatory subunit-associated protein 1"/>
    <property type="match status" value="1"/>
</dbReference>
<sequence length="424" mass="48309">MRSKTSALGVKKVYFKTFGCRTNLYDSQVMMSSLKEYEITQNEDEADVIVINSCTVTNGADTHVRSYISQIEKNNGGAKLFLTGCGAHTKGESLLKENRIHGVFGQSEKQKIDTLLAKEKPFYEPGDLNHIDDMVVDEFVGKSRAFIKIQEGCNFRCSYCIIPYVRGDARSMDENRILEQVARLAINGFGEFILTGTNVGSYGQDTKTSLAKLMKKMSQIRGVRRIRLGSVEPIQITDEFKEILDEPWMEKHMHIALQHTSPTMLKLMNRRNVYKQDKELFELLADKGYAIGTDFITGHPGESEALWREAMINAKDLPLTHIHAFTYSKRDGTPSAVMKPEVNGKIAKERLHELQALIADKNFDFRNAYKGELEVLIESHKDGLYHGFDQHFNKIVVESNEDLVGNWINIEKYEVKKDFNYARI</sequence>
<dbReference type="RefSeq" id="WP_013327066.1">
    <property type="nucleotide sequence ID" value="NC_014506.1"/>
</dbReference>
<dbReference type="PROSITE" id="PS51918">
    <property type="entry name" value="RADICAL_SAM"/>
    <property type="match status" value="1"/>
</dbReference>
<evidence type="ECO:0000259" key="8">
    <source>
        <dbReference type="PROSITE" id="PS51449"/>
    </source>
</evidence>
<dbReference type="InterPro" id="IPR058240">
    <property type="entry name" value="rSAM_sf"/>
</dbReference>
<keyword evidence="6" id="KW-0408">Iron</keyword>